<protein>
    <recommendedName>
        <fullName evidence="1">Lipocalin-like domain-containing protein</fullName>
    </recommendedName>
</protein>
<keyword evidence="3" id="KW-1185">Reference proteome</keyword>
<evidence type="ECO:0000313" key="3">
    <source>
        <dbReference type="Proteomes" id="UP000004095"/>
    </source>
</evidence>
<dbReference type="InterPro" id="IPR024311">
    <property type="entry name" value="Lipocalin-like"/>
</dbReference>
<feature type="domain" description="Lipocalin-like" evidence="1">
    <location>
        <begin position="11"/>
        <end position="97"/>
    </location>
</feature>
<reference evidence="2 3" key="1">
    <citation type="submission" date="2007-01" db="EMBL/GenBank/DDBJ databases">
        <authorList>
            <person name="Haygood M."/>
            <person name="Podell S."/>
            <person name="Anderson C."/>
            <person name="Hopkinson B."/>
            <person name="Roe K."/>
            <person name="Barbeau K."/>
            <person name="Gaasterland T."/>
            <person name="Ferriera S."/>
            <person name="Johnson J."/>
            <person name="Kravitz S."/>
            <person name="Beeson K."/>
            <person name="Sutton G."/>
            <person name="Rogers Y.-H."/>
            <person name="Friedman R."/>
            <person name="Frazier M."/>
            <person name="Venter J.C."/>
        </authorList>
    </citation>
    <scope>NUCLEOTIDE SEQUENCE [LARGE SCALE GENOMIC DNA]</scope>
    <source>
        <strain evidence="2 3">ATCC 23134</strain>
    </source>
</reference>
<dbReference type="Proteomes" id="UP000004095">
    <property type="component" value="Unassembled WGS sequence"/>
</dbReference>
<sequence>MGENSSVQDVIAGKWKLTKRIVKSKNHAIKACENDNTLEIQGDGAYVFDNGVTQCNASETNDVGTWSLSDNDQELTFAGNEATKTMLLKSIGTNQLVAEIKIDTHIETHTYTKIQ</sequence>
<proteinExistence type="predicted"/>
<dbReference type="AlphaFoldDB" id="A1ZV26"/>
<comment type="caution">
    <text evidence="2">The sequence shown here is derived from an EMBL/GenBank/DDBJ whole genome shotgun (WGS) entry which is preliminary data.</text>
</comment>
<accession>A1ZV26</accession>
<organism evidence="2 3">
    <name type="scientific">Microscilla marina ATCC 23134</name>
    <dbReference type="NCBI Taxonomy" id="313606"/>
    <lineage>
        <taxon>Bacteria</taxon>
        <taxon>Pseudomonadati</taxon>
        <taxon>Bacteroidota</taxon>
        <taxon>Cytophagia</taxon>
        <taxon>Cytophagales</taxon>
        <taxon>Microscillaceae</taxon>
        <taxon>Microscilla</taxon>
    </lineage>
</organism>
<gene>
    <name evidence="2" type="ORF">M23134_03378</name>
</gene>
<name>A1ZV26_MICM2</name>
<evidence type="ECO:0000259" key="1">
    <source>
        <dbReference type="Pfam" id="PF13648"/>
    </source>
</evidence>
<dbReference type="EMBL" id="AAWS01000043">
    <property type="protein sequence ID" value="EAY25804.1"/>
    <property type="molecule type" value="Genomic_DNA"/>
</dbReference>
<dbReference type="Pfam" id="PF13648">
    <property type="entry name" value="Lipocalin_4"/>
    <property type="match status" value="1"/>
</dbReference>
<evidence type="ECO:0000313" key="2">
    <source>
        <dbReference type="EMBL" id="EAY25804.1"/>
    </source>
</evidence>